<evidence type="ECO:0000256" key="4">
    <source>
        <dbReference type="ARBA" id="ARBA00022490"/>
    </source>
</evidence>
<comment type="caution">
    <text evidence="7">The sequence shown here is derived from an EMBL/GenBank/DDBJ whole genome shotgun (WGS) entry which is preliminary data.</text>
</comment>
<proteinExistence type="inferred from homology"/>
<evidence type="ECO:0000256" key="3">
    <source>
        <dbReference type="ARBA" id="ARBA00007286"/>
    </source>
</evidence>
<evidence type="ECO:0000256" key="1">
    <source>
        <dbReference type="ARBA" id="ARBA00004186"/>
    </source>
</evidence>
<dbReference type="EMBL" id="JBAMIC010004070">
    <property type="protein sequence ID" value="KAK7087620.1"/>
    <property type="molecule type" value="Genomic_DNA"/>
</dbReference>
<evidence type="ECO:0000313" key="7">
    <source>
        <dbReference type="EMBL" id="KAK7087620.1"/>
    </source>
</evidence>
<protein>
    <submittedName>
        <fullName evidence="7">Uncharacterized protein</fullName>
    </submittedName>
</protein>
<evidence type="ECO:0000256" key="2">
    <source>
        <dbReference type="ARBA" id="ARBA00004300"/>
    </source>
</evidence>
<organism evidence="7 8">
    <name type="scientific">Littorina saxatilis</name>
    <dbReference type="NCBI Taxonomy" id="31220"/>
    <lineage>
        <taxon>Eukaryota</taxon>
        <taxon>Metazoa</taxon>
        <taxon>Spiralia</taxon>
        <taxon>Lophotrochozoa</taxon>
        <taxon>Mollusca</taxon>
        <taxon>Gastropoda</taxon>
        <taxon>Caenogastropoda</taxon>
        <taxon>Littorinimorpha</taxon>
        <taxon>Littorinoidea</taxon>
        <taxon>Littorinidae</taxon>
        <taxon>Littorina</taxon>
    </lineage>
</organism>
<comment type="similarity">
    <text evidence="3">Belongs to the MOZART2 family.</text>
</comment>
<keyword evidence="4" id="KW-0963">Cytoplasm</keyword>
<gene>
    <name evidence="7" type="ORF">V1264_021646</name>
</gene>
<dbReference type="Proteomes" id="UP001374579">
    <property type="component" value="Unassembled WGS sequence"/>
</dbReference>
<evidence type="ECO:0000256" key="5">
    <source>
        <dbReference type="ARBA" id="ARBA00023212"/>
    </source>
</evidence>
<feature type="compositionally biased region" description="Low complexity" evidence="6">
    <location>
        <begin position="89"/>
        <end position="100"/>
    </location>
</feature>
<dbReference type="Pfam" id="PF12926">
    <property type="entry name" value="MOZART2"/>
    <property type="match status" value="1"/>
</dbReference>
<dbReference type="GO" id="GO:0005813">
    <property type="term" value="C:centrosome"/>
    <property type="evidence" value="ECO:0007669"/>
    <property type="project" value="UniProtKB-SubCell"/>
</dbReference>
<comment type="subcellular location">
    <subcellularLocation>
        <location evidence="2">Cytoplasm</location>
        <location evidence="2">Cytoskeleton</location>
        <location evidence="2">Microtubule organizing center</location>
        <location evidence="2">Centrosome</location>
    </subcellularLocation>
    <subcellularLocation>
        <location evidence="1">Cytoplasm</location>
        <location evidence="1">Cytoskeleton</location>
        <location evidence="1">Spindle</location>
    </subcellularLocation>
</comment>
<evidence type="ECO:0000256" key="6">
    <source>
        <dbReference type="SAM" id="MobiDB-lite"/>
    </source>
</evidence>
<dbReference type="InterPro" id="IPR024332">
    <property type="entry name" value="MOZART2"/>
</dbReference>
<reference evidence="7 8" key="1">
    <citation type="submission" date="2024-02" db="EMBL/GenBank/DDBJ databases">
        <title>Chromosome-scale genome assembly of the rough periwinkle Littorina saxatilis.</title>
        <authorList>
            <person name="De Jode A."/>
            <person name="Faria R."/>
            <person name="Formenti G."/>
            <person name="Sims Y."/>
            <person name="Smith T.P."/>
            <person name="Tracey A."/>
            <person name="Wood J.M.D."/>
            <person name="Zagrodzka Z.B."/>
            <person name="Johannesson K."/>
            <person name="Butlin R.K."/>
            <person name="Leder E.H."/>
        </authorList>
    </citation>
    <scope>NUCLEOTIDE SEQUENCE [LARGE SCALE GENOMIC DNA]</scope>
    <source>
        <strain evidence="7">Snail1</strain>
        <tissue evidence="7">Muscle</tissue>
    </source>
</reference>
<dbReference type="AlphaFoldDB" id="A0AAN9FY25"/>
<evidence type="ECO:0000313" key="8">
    <source>
        <dbReference type="Proteomes" id="UP001374579"/>
    </source>
</evidence>
<sequence length="125" mass="13906">MLGREKSEVLRFQIRSKDVLAPDESELYELTQLAGVTMDPSVFKIILDLLKVNVDPRAIMQMLKLMCDPKQQKAAADGHSLSFPSISADSLSTSASSLHNRSSRQRVDSKGRYVSSSSRLKDGRH</sequence>
<feature type="region of interest" description="Disordered" evidence="6">
    <location>
        <begin position="89"/>
        <end position="125"/>
    </location>
</feature>
<accession>A0AAN9FY25</accession>
<dbReference type="PANTHER" id="PTHR28578:SF2">
    <property type="entry name" value="MITOTIC-SPINDLE ORGANIZING PROTEIN 2"/>
    <property type="match status" value="1"/>
</dbReference>
<dbReference type="GO" id="GO:0005819">
    <property type="term" value="C:spindle"/>
    <property type="evidence" value="ECO:0007669"/>
    <property type="project" value="UniProtKB-SubCell"/>
</dbReference>
<dbReference type="PANTHER" id="PTHR28578">
    <property type="entry name" value="MITOTIC-SPINDLE ORGANIZING PROTEIN 2A-RELATED"/>
    <property type="match status" value="1"/>
</dbReference>
<keyword evidence="5" id="KW-0206">Cytoskeleton</keyword>
<name>A0AAN9FY25_9CAEN</name>
<keyword evidence="8" id="KW-1185">Reference proteome</keyword>